<gene>
    <name evidence="2" type="ORF">CCZ37_14570</name>
</gene>
<dbReference type="CDD" id="cd14505">
    <property type="entry name" value="CDKN3-like"/>
    <property type="match status" value="1"/>
</dbReference>
<sequence>MTHPTWELSVAENSAGLVLTPCPGTKDLPLVESIEQLKSQGVTVVVTALSHEEMQEKGVGDLPKVVEQAGLQWFHAPIEDDCAPDHQFQTHWQSISPSLHQALAKGDKIAMHCMGGSGRTGLLAAHLLLEKGWELQNIITQVQSLRPGAFTKDVQVEYIKQFVNQ</sequence>
<dbReference type="InterPro" id="IPR029021">
    <property type="entry name" value="Prot-tyrosine_phosphatase-like"/>
</dbReference>
<proteinExistence type="predicted"/>
<evidence type="ECO:0000313" key="2">
    <source>
        <dbReference type="EMBL" id="ASU23810.1"/>
    </source>
</evidence>
<dbReference type="InterPro" id="IPR016130">
    <property type="entry name" value="Tyr_Pase_AS"/>
</dbReference>
<dbReference type="InterPro" id="IPR050561">
    <property type="entry name" value="PTP"/>
</dbReference>
<feature type="domain" description="Tyrosine specific protein phosphatases" evidence="1">
    <location>
        <begin position="86"/>
        <end position="157"/>
    </location>
</feature>
<dbReference type="RefSeq" id="WP_094501153.1">
    <property type="nucleotide sequence ID" value="NZ_CAWNHI010000002.1"/>
</dbReference>
<dbReference type="EMBL" id="CP022742">
    <property type="protein sequence ID" value="ASU23810.1"/>
    <property type="molecule type" value="Genomic_DNA"/>
</dbReference>
<name>A0A223N272_9VIBR</name>
<accession>A0A223N272</accession>
<dbReference type="Gene3D" id="3.90.190.10">
    <property type="entry name" value="Protein tyrosine phosphatase superfamily"/>
    <property type="match status" value="1"/>
</dbReference>
<dbReference type="AlphaFoldDB" id="A0A223N272"/>
<dbReference type="PANTHER" id="PTHR23339">
    <property type="entry name" value="TYROSINE SPECIFIC PROTEIN PHOSPHATASE AND DUAL SPECIFICITY PROTEIN PHOSPHATASE"/>
    <property type="match status" value="1"/>
</dbReference>
<reference evidence="2 3" key="1">
    <citation type="submission" date="2017-08" db="EMBL/GenBank/DDBJ databases">
        <title>The Vibrio qinghaiensis sp.-Q67 is a luminous bacteria isolated firstly from Qinghai lake, Qinghai province, China, which has been proved to be very sensitive to detect environmental and food pollutants. Therefore, complete genome analysis of V. qinghaiensis sp.-Q67 highlights the potential application of this strain on detection of hazards in the contaminated environments.</title>
        <authorList>
            <person name="Gong L."/>
        </authorList>
    </citation>
    <scope>NUCLEOTIDE SEQUENCE [LARGE SCALE GENOMIC DNA]</scope>
    <source>
        <strain evidence="2 3">Q67</strain>
    </source>
</reference>
<dbReference type="SUPFAM" id="SSF52799">
    <property type="entry name" value="(Phosphotyrosine protein) phosphatases II"/>
    <property type="match status" value="1"/>
</dbReference>
<dbReference type="PROSITE" id="PS50056">
    <property type="entry name" value="TYR_PHOSPHATASE_2"/>
    <property type="match status" value="1"/>
</dbReference>
<keyword evidence="3" id="KW-1185">Reference proteome</keyword>
<dbReference type="FunFam" id="3.90.190.10:FF:000157">
    <property type="entry name" value="Protein-tyrosine phosphatase"/>
    <property type="match status" value="1"/>
</dbReference>
<protein>
    <submittedName>
        <fullName evidence="2">Phosphatase</fullName>
    </submittedName>
</protein>
<dbReference type="Pfam" id="PF22785">
    <property type="entry name" value="Tc-R-P"/>
    <property type="match status" value="1"/>
</dbReference>
<dbReference type="InterPro" id="IPR000387">
    <property type="entry name" value="Tyr_Pase_dom"/>
</dbReference>
<evidence type="ECO:0000313" key="3">
    <source>
        <dbReference type="Proteomes" id="UP000215148"/>
    </source>
</evidence>
<evidence type="ECO:0000259" key="1">
    <source>
        <dbReference type="PROSITE" id="PS50056"/>
    </source>
</evidence>
<dbReference type="KEGG" id="vqi:CCZ37_14570"/>
<organism evidence="2 3">
    <name type="scientific">Vibrio qinghaiensis</name>
    <dbReference type="NCBI Taxonomy" id="2025808"/>
    <lineage>
        <taxon>Bacteria</taxon>
        <taxon>Pseudomonadati</taxon>
        <taxon>Pseudomonadota</taxon>
        <taxon>Gammaproteobacteria</taxon>
        <taxon>Vibrionales</taxon>
        <taxon>Vibrionaceae</taxon>
        <taxon>Vibrio</taxon>
    </lineage>
</organism>
<dbReference type="PROSITE" id="PS00383">
    <property type="entry name" value="TYR_PHOSPHATASE_1"/>
    <property type="match status" value="1"/>
</dbReference>
<dbReference type="Proteomes" id="UP000215148">
    <property type="component" value="Chromosome 2"/>
</dbReference>